<sequence>MIIIFLRYIFGFSRLLSKFTILFIRKRYSFANQRPTLRTSHSFHSSCRFFHLFSRKQPHFHHLYTHFRVFNLGCCLYHLILCSLFHSSKLFCFKRRFVGPIIRHINRFFDHTFRVSIFGQIHFMGPHLFVQSFNRSANHSKIIGCSI</sequence>
<dbReference type="EMBL" id="MNCJ02000330">
    <property type="protein sequence ID" value="KAF5766868.1"/>
    <property type="molecule type" value="Genomic_DNA"/>
</dbReference>
<comment type="caution">
    <text evidence="1">The sequence shown here is derived from an EMBL/GenBank/DDBJ whole genome shotgun (WGS) entry which is preliminary data.</text>
</comment>
<dbReference type="Gramene" id="mRNA:HanXRQr2_Chr15g0720451">
    <property type="protein sequence ID" value="CDS:HanXRQr2_Chr15g0720451.1"/>
    <property type="gene ID" value="HanXRQr2_Chr15g0720451"/>
</dbReference>
<organism evidence="1 2">
    <name type="scientific">Helianthus annuus</name>
    <name type="common">Common sunflower</name>
    <dbReference type="NCBI Taxonomy" id="4232"/>
    <lineage>
        <taxon>Eukaryota</taxon>
        <taxon>Viridiplantae</taxon>
        <taxon>Streptophyta</taxon>
        <taxon>Embryophyta</taxon>
        <taxon>Tracheophyta</taxon>
        <taxon>Spermatophyta</taxon>
        <taxon>Magnoliopsida</taxon>
        <taxon>eudicotyledons</taxon>
        <taxon>Gunneridae</taxon>
        <taxon>Pentapetalae</taxon>
        <taxon>asterids</taxon>
        <taxon>campanulids</taxon>
        <taxon>Asterales</taxon>
        <taxon>Asteraceae</taxon>
        <taxon>Asteroideae</taxon>
        <taxon>Heliantheae alliance</taxon>
        <taxon>Heliantheae</taxon>
        <taxon>Helianthus</taxon>
    </lineage>
</organism>
<reference evidence="1" key="1">
    <citation type="journal article" date="2017" name="Nature">
        <title>The sunflower genome provides insights into oil metabolism, flowering and Asterid evolution.</title>
        <authorList>
            <person name="Badouin H."/>
            <person name="Gouzy J."/>
            <person name="Grassa C.J."/>
            <person name="Murat F."/>
            <person name="Staton S.E."/>
            <person name="Cottret L."/>
            <person name="Lelandais-Briere C."/>
            <person name="Owens G.L."/>
            <person name="Carrere S."/>
            <person name="Mayjonade B."/>
            <person name="Legrand L."/>
            <person name="Gill N."/>
            <person name="Kane N.C."/>
            <person name="Bowers J.E."/>
            <person name="Hubner S."/>
            <person name="Bellec A."/>
            <person name="Berard A."/>
            <person name="Berges H."/>
            <person name="Blanchet N."/>
            <person name="Boniface M.C."/>
            <person name="Brunel D."/>
            <person name="Catrice O."/>
            <person name="Chaidir N."/>
            <person name="Claudel C."/>
            <person name="Donnadieu C."/>
            <person name="Faraut T."/>
            <person name="Fievet G."/>
            <person name="Helmstetter N."/>
            <person name="King M."/>
            <person name="Knapp S.J."/>
            <person name="Lai Z."/>
            <person name="Le Paslier M.C."/>
            <person name="Lippi Y."/>
            <person name="Lorenzon L."/>
            <person name="Mandel J.R."/>
            <person name="Marage G."/>
            <person name="Marchand G."/>
            <person name="Marquand E."/>
            <person name="Bret-Mestries E."/>
            <person name="Morien E."/>
            <person name="Nambeesan S."/>
            <person name="Nguyen T."/>
            <person name="Pegot-Espagnet P."/>
            <person name="Pouilly N."/>
            <person name="Raftis F."/>
            <person name="Sallet E."/>
            <person name="Schiex T."/>
            <person name="Thomas J."/>
            <person name="Vandecasteele C."/>
            <person name="Vares D."/>
            <person name="Vear F."/>
            <person name="Vautrin S."/>
            <person name="Crespi M."/>
            <person name="Mangin B."/>
            <person name="Burke J.M."/>
            <person name="Salse J."/>
            <person name="Munos S."/>
            <person name="Vincourt P."/>
            <person name="Rieseberg L.H."/>
            <person name="Langlade N.B."/>
        </authorList>
    </citation>
    <scope>NUCLEOTIDE SEQUENCE</scope>
    <source>
        <tissue evidence="1">Leaves</tissue>
    </source>
</reference>
<proteinExistence type="predicted"/>
<name>A0A9K3E669_HELAN</name>
<evidence type="ECO:0000313" key="2">
    <source>
        <dbReference type="Proteomes" id="UP000215914"/>
    </source>
</evidence>
<accession>A0A9K3E669</accession>
<keyword evidence="2" id="KW-1185">Reference proteome</keyword>
<reference evidence="1" key="2">
    <citation type="submission" date="2020-06" db="EMBL/GenBank/DDBJ databases">
        <title>Helianthus annuus Genome sequencing and assembly Release 2.</title>
        <authorList>
            <person name="Gouzy J."/>
            <person name="Langlade N."/>
            <person name="Munos S."/>
        </authorList>
    </citation>
    <scope>NUCLEOTIDE SEQUENCE</scope>
    <source>
        <tissue evidence="1">Leaves</tissue>
    </source>
</reference>
<dbReference type="AlphaFoldDB" id="A0A9K3E669"/>
<gene>
    <name evidence="1" type="ORF">HanXRQr2_Chr15g0720451</name>
</gene>
<protein>
    <submittedName>
        <fullName evidence="1">Uncharacterized protein</fullName>
    </submittedName>
</protein>
<evidence type="ECO:0000313" key="1">
    <source>
        <dbReference type="EMBL" id="KAF5766868.1"/>
    </source>
</evidence>
<dbReference type="Proteomes" id="UP000215914">
    <property type="component" value="Unassembled WGS sequence"/>
</dbReference>